<protein>
    <submittedName>
        <fullName evidence="1">Uncharacterized protein</fullName>
    </submittedName>
</protein>
<proteinExistence type="predicted"/>
<gene>
    <name evidence="1" type="ORF">EWH12_09450</name>
</gene>
<dbReference type="AlphaFoldDB" id="A0A8G2DVU6"/>
<sequence>MTDMPLDAFTRSWTSMALAPQKLWQSINSGWSFGNVTINESNSSAPQTEQAILAQESYGRQIGKLLDAVDLLVKQQPDWAHIKAFDEIDQLKTKIDGVKHALAVKRIAQLRGDLDLLRLSTDPADKAHYDAWIAALRQLLDDMPASAN</sequence>
<reference evidence="1 2" key="1">
    <citation type="submission" date="2019-02" db="EMBL/GenBank/DDBJ databases">
        <authorList>
            <person name="Feng G."/>
        </authorList>
    </citation>
    <scope>NUCLEOTIDE SEQUENCE [LARGE SCALE GENOMIC DNA]</scope>
    <source>
        <strain evidence="1 2">CCTCC AB 2011146</strain>
    </source>
</reference>
<organism evidence="1 2">
    <name type="scientific">Sphingobium cupriresistens</name>
    <dbReference type="NCBI Taxonomy" id="1132417"/>
    <lineage>
        <taxon>Bacteria</taxon>
        <taxon>Pseudomonadati</taxon>
        <taxon>Pseudomonadota</taxon>
        <taxon>Alphaproteobacteria</taxon>
        <taxon>Sphingomonadales</taxon>
        <taxon>Sphingomonadaceae</taxon>
        <taxon>Sphingobium</taxon>
    </lineage>
</organism>
<evidence type="ECO:0000313" key="1">
    <source>
        <dbReference type="EMBL" id="RYM11247.1"/>
    </source>
</evidence>
<comment type="caution">
    <text evidence="1">The sequence shown here is derived from an EMBL/GenBank/DDBJ whole genome shotgun (WGS) entry which is preliminary data.</text>
</comment>
<name>A0A8G2DVU6_9SPHN</name>
<dbReference type="RefSeq" id="WP_129926403.1">
    <property type="nucleotide sequence ID" value="NZ_SEOO01000013.1"/>
</dbReference>
<evidence type="ECO:0000313" key="2">
    <source>
        <dbReference type="Proteomes" id="UP000291572"/>
    </source>
</evidence>
<dbReference type="OrthoDB" id="8447058at2"/>
<dbReference type="Proteomes" id="UP000291572">
    <property type="component" value="Unassembled WGS sequence"/>
</dbReference>
<dbReference type="EMBL" id="SEOO01000013">
    <property type="protein sequence ID" value="RYM11247.1"/>
    <property type="molecule type" value="Genomic_DNA"/>
</dbReference>
<accession>A0A8G2DVU6</accession>